<reference evidence="1" key="2">
    <citation type="submission" date="2008-02" db="EMBL/GenBank/DDBJ databases">
        <authorList>
            <person name="O'Grady P.M."/>
            <person name="DeSalle R."/>
        </authorList>
    </citation>
    <scope>NUCLEOTIDE SEQUENCE</scope>
</reference>
<dbReference type="Gene3D" id="1.20.58.1610">
    <property type="entry name" value="NADH:ubiquinone/plastoquinone oxidoreductase, chain 3"/>
    <property type="match status" value="1"/>
</dbReference>
<evidence type="ECO:0000313" key="1">
    <source>
        <dbReference type="EMBL" id="ACA62310.1"/>
    </source>
</evidence>
<geneLocation type="mitochondrion" evidence="1"/>
<keyword evidence="1" id="KW-0496">Mitochondrion</keyword>
<dbReference type="AlphaFoldDB" id="B1PTA7"/>
<gene>
    <name evidence="1" type="primary">ND3</name>
</gene>
<name>B1PTA7_9MUSC</name>
<accession>B1PTA7</accession>
<organism evidence="1">
    <name type="scientific">Chymomyza procnemis</name>
    <dbReference type="NCBI Taxonomy" id="59308"/>
    <lineage>
        <taxon>Eukaryota</taxon>
        <taxon>Metazoa</taxon>
        <taxon>Ecdysozoa</taxon>
        <taxon>Arthropoda</taxon>
        <taxon>Hexapoda</taxon>
        <taxon>Insecta</taxon>
        <taxon>Pterygota</taxon>
        <taxon>Neoptera</taxon>
        <taxon>Endopterygota</taxon>
        <taxon>Diptera</taxon>
        <taxon>Brachycera</taxon>
        <taxon>Muscomorpha</taxon>
        <taxon>Ephydroidea</taxon>
        <taxon>Drosophilidae</taxon>
        <taxon>Chymomyza</taxon>
    </lineage>
</organism>
<reference evidence="1" key="1">
    <citation type="journal article" date="2008" name="Biol. Lett.">
        <title>Out of Hawaii: the origin and biogeography of the genus Scaptomyza (Diptera: Drosophilidae).</title>
        <authorList>
            <person name="O'Grady P.M."/>
            <person name="DeSalle R."/>
        </authorList>
    </citation>
    <scope>NUCLEOTIDE SEQUENCE</scope>
</reference>
<sequence length="53" mass="6048">MFCMLLISMIIMTISTYRNILASILSKKTIIDRDKSSPFECGFDPKASCRLPF</sequence>
<dbReference type="InterPro" id="IPR038430">
    <property type="entry name" value="NDAH_ubi_oxred_su3_sf"/>
</dbReference>
<protein>
    <submittedName>
        <fullName evidence="1">NADH dehydrogenase subunit 3</fullName>
    </submittedName>
</protein>
<dbReference type="EMBL" id="EU493832">
    <property type="protein sequence ID" value="ACA62310.1"/>
    <property type="molecule type" value="Genomic_DNA"/>
</dbReference>
<proteinExistence type="predicted"/>